<dbReference type="RefSeq" id="WP_306101447.1">
    <property type="nucleotide sequence ID" value="NZ_CP162601.1"/>
</dbReference>
<feature type="transmembrane region" description="Helical" evidence="5">
    <location>
        <begin position="89"/>
        <end position="106"/>
    </location>
</feature>
<evidence type="ECO:0000256" key="5">
    <source>
        <dbReference type="SAM" id="Phobius"/>
    </source>
</evidence>
<organism evidence="7">
    <name type="scientific">Vibrio sp. HB236076</name>
    <dbReference type="NCBI Taxonomy" id="3232307"/>
    <lineage>
        <taxon>Bacteria</taxon>
        <taxon>Pseudomonadati</taxon>
        <taxon>Pseudomonadota</taxon>
        <taxon>Gammaproteobacteria</taxon>
        <taxon>Vibrionales</taxon>
        <taxon>Vibrionaceae</taxon>
        <taxon>Vibrio</taxon>
    </lineage>
</organism>
<accession>A0AB39HHP8</accession>
<feature type="transmembrane region" description="Helical" evidence="5">
    <location>
        <begin position="35"/>
        <end position="53"/>
    </location>
</feature>
<keyword evidence="4 5" id="KW-0472">Membrane</keyword>
<gene>
    <name evidence="7" type="ORF">AB0763_04425</name>
</gene>
<dbReference type="GO" id="GO:0016020">
    <property type="term" value="C:membrane"/>
    <property type="evidence" value="ECO:0007669"/>
    <property type="project" value="UniProtKB-SubCell"/>
</dbReference>
<sequence>MTTTHQIKPWHVILHGFTSPQQAFITLYHQPKAGWFAYLALVLSVFLFWGAYFERTDPQWLLAQLSQIYPTQSLPDPQTLLAGQIISDVLSRTLCIVLLAIWFHLATKHIVKLTLRQWFAAASVMMLPALLGDMASYVSGILQHEPIVIFSADLNSLNGLLHLEPTSKWSQIASAFPLLMPWYIVLGYGAVLTWTPLEGGQALAIAMLPWLGFFSFWSLGVAIS</sequence>
<feature type="transmembrane region" description="Helical" evidence="5">
    <location>
        <begin position="203"/>
        <end position="223"/>
    </location>
</feature>
<evidence type="ECO:0000313" key="7">
    <source>
        <dbReference type="EMBL" id="XDK25893.1"/>
    </source>
</evidence>
<name>A0AB39HHP8_9VIBR</name>
<dbReference type="AlphaFoldDB" id="A0AB39HHP8"/>
<keyword evidence="3 5" id="KW-1133">Transmembrane helix</keyword>
<evidence type="ECO:0000256" key="1">
    <source>
        <dbReference type="ARBA" id="ARBA00004141"/>
    </source>
</evidence>
<protein>
    <submittedName>
        <fullName evidence="7">YIP1 family protein</fullName>
    </submittedName>
</protein>
<dbReference type="Pfam" id="PF04893">
    <property type="entry name" value="Yip1"/>
    <property type="match status" value="1"/>
</dbReference>
<evidence type="ECO:0000256" key="2">
    <source>
        <dbReference type="ARBA" id="ARBA00022692"/>
    </source>
</evidence>
<dbReference type="EMBL" id="CP162601">
    <property type="protein sequence ID" value="XDK25893.1"/>
    <property type="molecule type" value="Genomic_DNA"/>
</dbReference>
<feature type="transmembrane region" description="Helical" evidence="5">
    <location>
        <begin position="169"/>
        <end position="191"/>
    </location>
</feature>
<evidence type="ECO:0000259" key="6">
    <source>
        <dbReference type="Pfam" id="PF04893"/>
    </source>
</evidence>
<dbReference type="KEGG" id="vih:AB0763_04425"/>
<dbReference type="InterPro" id="IPR006977">
    <property type="entry name" value="Yip1_dom"/>
</dbReference>
<feature type="domain" description="Yip1" evidence="6">
    <location>
        <begin position="17"/>
        <end position="218"/>
    </location>
</feature>
<evidence type="ECO:0000256" key="3">
    <source>
        <dbReference type="ARBA" id="ARBA00022989"/>
    </source>
</evidence>
<reference evidence="7" key="1">
    <citation type="submission" date="2024-07" db="EMBL/GenBank/DDBJ databases">
        <title>Genome Analysis of a Potential Novel Vibrio Species Secreting pH- and Thermo-stable Alginate Lyase and its Application in Producing Alginate Oligosaccharides.</title>
        <authorList>
            <person name="Huang H."/>
            <person name="Bao K."/>
        </authorList>
    </citation>
    <scope>NUCLEOTIDE SEQUENCE</scope>
    <source>
        <strain evidence="7">HB236076</strain>
    </source>
</reference>
<evidence type="ECO:0000256" key="4">
    <source>
        <dbReference type="ARBA" id="ARBA00023136"/>
    </source>
</evidence>
<keyword evidence="2 5" id="KW-0812">Transmembrane</keyword>
<comment type="subcellular location">
    <subcellularLocation>
        <location evidence="1">Membrane</location>
        <topology evidence="1">Multi-pass membrane protein</topology>
    </subcellularLocation>
</comment>
<feature type="transmembrane region" description="Helical" evidence="5">
    <location>
        <begin position="118"/>
        <end position="138"/>
    </location>
</feature>
<proteinExistence type="predicted"/>